<organism evidence="2 3">
    <name type="scientific">Anaerobacillus isosaccharinicus</name>
    <dbReference type="NCBI Taxonomy" id="1532552"/>
    <lineage>
        <taxon>Bacteria</taxon>
        <taxon>Bacillati</taxon>
        <taxon>Bacillota</taxon>
        <taxon>Bacilli</taxon>
        <taxon>Bacillales</taxon>
        <taxon>Bacillaceae</taxon>
        <taxon>Anaerobacillus</taxon>
    </lineage>
</organism>
<keyword evidence="1" id="KW-0472">Membrane</keyword>
<dbReference type="RefSeq" id="WP_182080865.1">
    <property type="nucleotide sequence ID" value="NZ_CP063356.2"/>
</dbReference>
<dbReference type="Proteomes" id="UP000180175">
    <property type="component" value="Chromosome"/>
</dbReference>
<keyword evidence="3" id="KW-1185">Reference proteome</keyword>
<dbReference type="KEGG" id="aia:AWH56_020945"/>
<gene>
    <name evidence="2" type="ORF">AWH56_020945</name>
</gene>
<reference evidence="2 3" key="1">
    <citation type="journal article" date="2017" name="Genome Announc.">
        <title>Draft Genome Sequences of Four Alkaliphilic Bacteria Belonging to the Anaerobacillus Genus.</title>
        <authorList>
            <person name="Bassil N.M."/>
            <person name="Lloyd J.R."/>
        </authorList>
    </citation>
    <scope>NUCLEOTIDE SEQUENCE [LARGE SCALE GENOMIC DNA]</scope>
    <source>
        <strain evidence="2 3">NB2006</strain>
    </source>
</reference>
<keyword evidence="1" id="KW-0812">Transmembrane</keyword>
<dbReference type="EMBL" id="CP063356">
    <property type="protein sequence ID" value="QOY35143.1"/>
    <property type="molecule type" value="Genomic_DNA"/>
</dbReference>
<accession>A0A7S7L667</accession>
<protein>
    <submittedName>
        <fullName evidence="2">Uncharacterized protein</fullName>
    </submittedName>
</protein>
<reference evidence="2 3" key="2">
    <citation type="journal article" date="2019" name="Int. J. Syst. Evol. Microbiol.">
        <title>Anaerobacillus isosaccharinicus sp. nov., an alkaliphilic bacterium which degrades isosaccharinic acid.</title>
        <authorList>
            <person name="Bassil N.M."/>
            <person name="Lloyd J.R."/>
        </authorList>
    </citation>
    <scope>NUCLEOTIDE SEQUENCE [LARGE SCALE GENOMIC DNA]</scope>
    <source>
        <strain evidence="2 3">NB2006</strain>
    </source>
</reference>
<dbReference type="AlphaFoldDB" id="A0A7S7L667"/>
<evidence type="ECO:0000256" key="1">
    <source>
        <dbReference type="SAM" id="Phobius"/>
    </source>
</evidence>
<proteinExistence type="predicted"/>
<keyword evidence="1" id="KW-1133">Transmembrane helix</keyword>
<feature type="transmembrane region" description="Helical" evidence="1">
    <location>
        <begin position="6"/>
        <end position="26"/>
    </location>
</feature>
<name>A0A7S7L667_9BACI</name>
<sequence length="53" mass="5700">MKEKGIFIGIGILIGVGVGLLSFSNIKIKINNIGHLDKLTVIKCDNACKNSEE</sequence>
<evidence type="ECO:0000313" key="3">
    <source>
        <dbReference type="Proteomes" id="UP000180175"/>
    </source>
</evidence>
<evidence type="ECO:0000313" key="2">
    <source>
        <dbReference type="EMBL" id="QOY35143.1"/>
    </source>
</evidence>